<name>A0A078B9U2_STYLE</name>
<reference evidence="2 3" key="1">
    <citation type="submission" date="2014-06" db="EMBL/GenBank/DDBJ databases">
        <authorList>
            <person name="Swart Estienne"/>
        </authorList>
    </citation>
    <scope>NUCLEOTIDE SEQUENCE [LARGE SCALE GENOMIC DNA]</scope>
    <source>
        <strain evidence="2 3">130c</strain>
    </source>
</reference>
<dbReference type="EMBL" id="CCKQ01019176">
    <property type="protein sequence ID" value="CDW91194.1"/>
    <property type="molecule type" value="Genomic_DNA"/>
</dbReference>
<keyword evidence="1" id="KW-0732">Signal</keyword>
<evidence type="ECO:0000256" key="1">
    <source>
        <dbReference type="SAM" id="SignalP"/>
    </source>
</evidence>
<organism evidence="2 3">
    <name type="scientific">Stylonychia lemnae</name>
    <name type="common">Ciliate</name>
    <dbReference type="NCBI Taxonomy" id="5949"/>
    <lineage>
        <taxon>Eukaryota</taxon>
        <taxon>Sar</taxon>
        <taxon>Alveolata</taxon>
        <taxon>Ciliophora</taxon>
        <taxon>Intramacronucleata</taxon>
        <taxon>Spirotrichea</taxon>
        <taxon>Stichotrichia</taxon>
        <taxon>Sporadotrichida</taxon>
        <taxon>Oxytrichidae</taxon>
        <taxon>Stylonychinae</taxon>
        <taxon>Stylonychia</taxon>
    </lineage>
</organism>
<protein>
    <submittedName>
        <fullName evidence="2">Uncharacterized protein</fullName>
    </submittedName>
</protein>
<feature type="signal peptide" evidence="1">
    <location>
        <begin position="1"/>
        <end position="16"/>
    </location>
</feature>
<dbReference type="AlphaFoldDB" id="A0A078B9U2"/>
<proteinExistence type="predicted"/>
<evidence type="ECO:0000313" key="3">
    <source>
        <dbReference type="Proteomes" id="UP000039865"/>
    </source>
</evidence>
<sequence>MNKALLLTLLVGAAYAADTYGEESDLQSLVSRKQSANILQSDWLNLDYAVEADINYKANPSAIKLLRHFQSTDLYRGVRDFLGLEISSYLNFTLSAEIMQKTKQQFTISLVPFRVYPLYNHFEGKWRDATEDIQLYNRLGVYVSLGELHTQYYTNWKNCGNSIVENGVSNVDDVLQVFYCGYNPETETVVEDVGLPGWNFNNYLGSRWEREWHLWTFNEVL</sequence>
<dbReference type="Proteomes" id="UP000039865">
    <property type="component" value="Unassembled WGS sequence"/>
</dbReference>
<feature type="chain" id="PRO_5001730026" evidence="1">
    <location>
        <begin position="17"/>
        <end position="221"/>
    </location>
</feature>
<accession>A0A078B9U2</accession>
<dbReference type="InParanoid" id="A0A078B9U2"/>
<evidence type="ECO:0000313" key="2">
    <source>
        <dbReference type="EMBL" id="CDW91194.1"/>
    </source>
</evidence>
<keyword evidence="3" id="KW-1185">Reference proteome</keyword>
<gene>
    <name evidence="2" type="primary">Contig15882.g773</name>
    <name evidence="2" type="ORF">STYLEM_20347</name>
</gene>